<dbReference type="InterPro" id="IPR049453">
    <property type="entry name" value="Memb_transporter_dom"/>
</dbReference>
<evidence type="ECO:0000256" key="5">
    <source>
        <dbReference type="SAM" id="Phobius"/>
    </source>
</evidence>
<dbReference type="AlphaFoldDB" id="C4LGZ2"/>
<feature type="domain" description="Integral membrane bound transporter" evidence="6">
    <location>
        <begin position="42"/>
        <end position="162"/>
    </location>
</feature>
<feature type="transmembrane region" description="Helical" evidence="5">
    <location>
        <begin position="29"/>
        <end position="48"/>
    </location>
</feature>
<evidence type="ECO:0000256" key="4">
    <source>
        <dbReference type="ARBA" id="ARBA00023136"/>
    </source>
</evidence>
<proteinExistence type="predicted"/>
<accession>C4LGZ2</accession>
<protein>
    <submittedName>
        <fullName evidence="7">Putative membrane protein</fullName>
    </submittedName>
</protein>
<feature type="transmembrane region" description="Helical" evidence="5">
    <location>
        <begin position="93"/>
        <end position="117"/>
    </location>
</feature>
<reference evidence="7 8" key="1">
    <citation type="journal article" date="2008" name="J. Biotechnol.">
        <title>Ultrafast pyrosequencing of Corynebacterium kroppenstedtii DSM44385 revealed insights into the physiology of a lipophilic corynebacterium that lacks mycolic acids.</title>
        <authorList>
            <person name="Tauch A."/>
            <person name="Schneider J."/>
            <person name="Szczepanowski R."/>
            <person name="Tilker A."/>
            <person name="Viehoever P."/>
            <person name="Gartemann K.-H."/>
            <person name="Arnold W."/>
            <person name="Blom J."/>
            <person name="Brinkrolf K."/>
            <person name="Brune I."/>
            <person name="Goetker S."/>
            <person name="Weisshaar B."/>
            <person name="Goesmann A."/>
            <person name="Droege M."/>
            <person name="Puehler A."/>
        </authorList>
    </citation>
    <scope>NUCLEOTIDE SEQUENCE [LARGE SCALE GENOMIC DNA]</scope>
    <source>
        <strain evidence="8">DSM 44385 / JCM 11950 / CIP 105744 / CCUG 35717</strain>
    </source>
</reference>
<dbReference type="GO" id="GO:0016020">
    <property type="term" value="C:membrane"/>
    <property type="evidence" value="ECO:0007669"/>
    <property type="project" value="UniProtKB-SubCell"/>
</dbReference>
<keyword evidence="3 5" id="KW-1133">Transmembrane helix</keyword>
<dbReference type="Pfam" id="PF13515">
    <property type="entry name" value="FUSC_2"/>
    <property type="match status" value="1"/>
</dbReference>
<keyword evidence="8" id="KW-1185">Reference proteome</keyword>
<dbReference type="eggNOG" id="COG4129">
    <property type="taxonomic scope" value="Bacteria"/>
</dbReference>
<organism evidence="7 8">
    <name type="scientific">Corynebacterium kroppenstedtii (strain DSM 44385 / JCM 11950 / CIP 105744 / CCUG 35717)</name>
    <dbReference type="NCBI Taxonomy" id="645127"/>
    <lineage>
        <taxon>Bacteria</taxon>
        <taxon>Bacillati</taxon>
        <taxon>Actinomycetota</taxon>
        <taxon>Actinomycetes</taxon>
        <taxon>Mycobacteriales</taxon>
        <taxon>Corynebacteriaceae</taxon>
        <taxon>Corynebacterium</taxon>
    </lineage>
</organism>
<gene>
    <name evidence="7" type="ordered locus">ckrop_0315</name>
</gene>
<evidence type="ECO:0000256" key="2">
    <source>
        <dbReference type="ARBA" id="ARBA00022692"/>
    </source>
</evidence>
<dbReference type="STRING" id="645127.ckrop_0315"/>
<dbReference type="HOGENOM" id="CLU_046662_0_0_11"/>
<evidence type="ECO:0000313" key="8">
    <source>
        <dbReference type="Proteomes" id="UP000001473"/>
    </source>
</evidence>
<keyword evidence="2 5" id="KW-0812">Transmembrane</keyword>
<dbReference type="KEGG" id="ckp:ckrop_0315"/>
<comment type="subcellular location">
    <subcellularLocation>
        <location evidence="1">Membrane</location>
        <topology evidence="1">Multi-pass membrane protein</topology>
    </subcellularLocation>
</comment>
<name>C4LGZ2_CORK4</name>
<evidence type="ECO:0000259" key="6">
    <source>
        <dbReference type="Pfam" id="PF13515"/>
    </source>
</evidence>
<evidence type="ECO:0000256" key="3">
    <source>
        <dbReference type="ARBA" id="ARBA00022989"/>
    </source>
</evidence>
<feature type="transmembrane region" description="Helical" evidence="5">
    <location>
        <begin position="152"/>
        <end position="171"/>
    </location>
</feature>
<feature type="transmembrane region" description="Helical" evidence="5">
    <location>
        <begin position="123"/>
        <end position="140"/>
    </location>
</feature>
<evidence type="ECO:0000313" key="7">
    <source>
        <dbReference type="EMBL" id="ACR17097.1"/>
    </source>
</evidence>
<sequence>MADSPLPCRIFLCVNHFHGVERLSDGKMIVIQGSVAAGIAFWFAHHVIGHPQPFFAPMASVIALGTSTVGRLRRSVELVMGVSLGIGIGDIMISHIGTGSWQIAITVACALAAALFLDKSPLAPIQATCSAVLVATIMPPGTMGGITRMIDALVGGLIGIMVIALVPNSAIRPARREVSRVIGHAGHVLDTVSRGLRSNDVGVVSDALVSARGTQARINAMIAAVQGGTEVAAVSPFYWGARRDMRKMSQILSPVDNTMRNSRVLARRAATIISDQKDIDERIPVILDALAHACTELESIFAEQGKSGKLHEAQRLPAVIEQLKNTAAVTSGDHGEKSGISGIVVMAQARSIIVDLLQVCGLSRESAVVVLRPEDKKGDGSDLQIWEG</sequence>
<dbReference type="Proteomes" id="UP000001473">
    <property type="component" value="Chromosome"/>
</dbReference>
<dbReference type="EMBL" id="CP001620">
    <property type="protein sequence ID" value="ACR17097.1"/>
    <property type="molecule type" value="Genomic_DNA"/>
</dbReference>
<evidence type="ECO:0000256" key="1">
    <source>
        <dbReference type="ARBA" id="ARBA00004141"/>
    </source>
</evidence>
<keyword evidence="4 5" id="KW-0472">Membrane</keyword>